<accession>A0ABW5TLG1</accession>
<organism evidence="1 2">
    <name type="scientific">Enterococcus camelliae</name>
    <dbReference type="NCBI Taxonomy" id="453959"/>
    <lineage>
        <taxon>Bacteria</taxon>
        <taxon>Bacillati</taxon>
        <taxon>Bacillota</taxon>
        <taxon>Bacilli</taxon>
        <taxon>Lactobacillales</taxon>
        <taxon>Enterococcaceae</taxon>
        <taxon>Enterococcus</taxon>
    </lineage>
</organism>
<evidence type="ECO:0008006" key="3">
    <source>
        <dbReference type="Google" id="ProtNLM"/>
    </source>
</evidence>
<evidence type="ECO:0000313" key="1">
    <source>
        <dbReference type="EMBL" id="MFD2728946.1"/>
    </source>
</evidence>
<sequence length="258" mass="28161">MAKSFMKNLSVIVVAAGAVAICGAGYFHTKREQAAQQVTYAKTAVTTQKKKLQELKGKVAALYQDSSTGILAATTTKETVESLTNSLGSIQTSAESFGISDSQLPKGMKALNKEKEGLSSELQTTKQKLTLQTKINQLFENELNWTTFSGDEVINENIKALDISNLKDQVSLIKADAWQTLANQYLTEAINQQTTIQNIQTSIDKMYQNGTVTDAATLEEYTTLVTAIDAVKNQTIRQTFVQTLNAINDQMGFGMPAQ</sequence>
<reference evidence="2" key="1">
    <citation type="journal article" date="2019" name="Int. J. Syst. Evol. Microbiol.">
        <title>The Global Catalogue of Microorganisms (GCM) 10K type strain sequencing project: providing services to taxonomists for standard genome sequencing and annotation.</title>
        <authorList>
            <consortium name="The Broad Institute Genomics Platform"/>
            <consortium name="The Broad Institute Genome Sequencing Center for Infectious Disease"/>
            <person name="Wu L."/>
            <person name="Ma J."/>
        </authorList>
    </citation>
    <scope>NUCLEOTIDE SEQUENCE [LARGE SCALE GENOMIC DNA]</scope>
    <source>
        <strain evidence="2">TISTR 932</strain>
    </source>
</reference>
<gene>
    <name evidence="1" type="ORF">ACFSR0_05865</name>
</gene>
<protein>
    <recommendedName>
        <fullName evidence="3">Lipoprotein</fullName>
    </recommendedName>
</protein>
<keyword evidence="2" id="KW-1185">Reference proteome</keyword>
<comment type="caution">
    <text evidence="1">The sequence shown here is derived from an EMBL/GenBank/DDBJ whole genome shotgun (WGS) entry which is preliminary data.</text>
</comment>
<name>A0ABW5TLG1_9ENTE</name>
<dbReference type="RefSeq" id="WP_379980832.1">
    <property type="nucleotide sequence ID" value="NZ_JBHUMO010000039.1"/>
</dbReference>
<proteinExistence type="predicted"/>
<dbReference type="EMBL" id="JBHUMO010000039">
    <property type="protein sequence ID" value="MFD2728946.1"/>
    <property type="molecule type" value="Genomic_DNA"/>
</dbReference>
<dbReference type="Proteomes" id="UP001597427">
    <property type="component" value="Unassembled WGS sequence"/>
</dbReference>
<evidence type="ECO:0000313" key="2">
    <source>
        <dbReference type="Proteomes" id="UP001597427"/>
    </source>
</evidence>